<reference evidence="5" key="1">
    <citation type="submission" date="2022-02" db="EMBL/GenBank/DDBJ databases">
        <authorList>
            <person name="Henning P.M."/>
            <person name="McCubbin A.G."/>
            <person name="Shore J.S."/>
        </authorList>
    </citation>
    <scope>NUCLEOTIDE SEQUENCE</scope>
    <source>
        <strain evidence="5">F60SS</strain>
        <tissue evidence="5">Leaves</tissue>
    </source>
</reference>
<dbReference type="CDD" id="cd00167">
    <property type="entry name" value="SANT"/>
    <property type="match status" value="1"/>
</dbReference>
<sequence length="733" mass="82559">MARRDHPHHHHHHHHPHHHHHNNHQGPRQQQQQRWGSLEELLLACAVSRHGTAAWDSVAMEVQSRTSALPSPLTSQHCIDKFNDLKRRFTPQDNDHDNNTDSIVDQLRTIRVEELRREVQRCDVSIVSLEMKVKKLEEERERNLKEDRTDLAGESKPSPETIAAKLTAGEDDDGSYNESNSTSQQKPETAPAKEQEDSREVKPEPDPVQDDDASGLKTERDWSRNGKFEGDGNDDKAERKETVVNNNNNKSKSKKTKPSRTSGVGESVDLKEKEKDKEQNSDVQSSASLSVKNSSKECKNTKKRRRGGVGSSSGDEDEDEDEEEEEEEEEVEVSPATKKKRVVDAVKSEPLVRLLGIIRSHRLGSTFERRLRSQVSKQRQFLLESWDSLDLKKFEVEESARYKSLIRQHMDLRIVQSRLDKGMYSNCVQRFFRDLLLLFNNAIIFFKKNSTESVAALELRNIVTKEMTERLRKPKAQPVNLKPAAEQLASFSKSIKSSSTMVACGKRSSTKATPETARKKGDKRDGEVETKQNASKKSKESSSVAEEEKVMKKKNTKERSVTTGQRNPRSSVKNGEVKHQYGGNELSSHDALEIKMDKKETTVKKKQGAASFLKRMKQNSPGDTADNDDEDADDGSNGDISEDESKESKVSKVERKPRGKNRDRPVSERVTRSSRGRSSKEISGPTRGTGRPPKKQEMRTPESGVGAVKRGRENGDSGAGAGSSGRATKRSRR</sequence>
<feature type="compositionally biased region" description="Basic and acidic residues" evidence="3">
    <location>
        <begin position="268"/>
        <end position="280"/>
    </location>
</feature>
<dbReference type="PROSITE" id="PS50014">
    <property type="entry name" value="BROMODOMAIN_2"/>
    <property type="match status" value="1"/>
</dbReference>
<feature type="compositionally biased region" description="Polar residues" evidence="3">
    <location>
        <begin position="176"/>
        <end position="187"/>
    </location>
</feature>
<organism evidence="5 6">
    <name type="scientific">Turnera subulata</name>
    <dbReference type="NCBI Taxonomy" id="218843"/>
    <lineage>
        <taxon>Eukaryota</taxon>
        <taxon>Viridiplantae</taxon>
        <taxon>Streptophyta</taxon>
        <taxon>Embryophyta</taxon>
        <taxon>Tracheophyta</taxon>
        <taxon>Spermatophyta</taxon>
        <taxon>Magnoliopsida</taxon>
        <taxon>eudicotyledons</taxon>
        <taxon>Gunneridae</taxon>
        <taxon>Pentapetalae</taxon>
        <taxon>rosids</taxon>
        <taxon>fabids</taxon>
        <taxon>Malpighiales</taxon>
        <taxon>Passifloraceae</taxon>
        <taxon>Turnera</taxon>
    </lineage>
</organism>
<feature type="compositionally biased region" description="Acidic residues" evidence="3">
    <location>
        <begin position="314"/>
        <end position="332"/>
    </location>
</feature>
<feature type="compositionally biased region" description="Basic and acidic residues" evidence="3">
    <location>
        <begin position="191"/>
        <end position="205"/>
    </location>
</feature>
<reference evidence="5" key="2">
    <citation type="journal article" date="2023" name="Plants (Basel)">
        <title>Annotation of the Turnera subulata (Passifloraceae) Draft Genome Reveals the S-Locus Evolved after the Divergence of Turneroideae from Passifloroideae in a Stepwise Manner.</title>
        <authorList>
            <person name="Henning P.M."/>
            <person name="Roalson E.H."/>
            <person name="Mir W."/>
            <person name="McCubbin A.G."/>
            <person name="Shore J.S."/>
        </authorList>
    </citation>
    <scope>NUCLEOTIDE SEQUENCE</scope>
    <source>
        <strain evidence="5">F60SS</strain>
    </source>
</reference>
<dbReference type="SMART" id="SM00297">
    <property type="entry name" value="BROMO"/>
    <property type="match status" value="1"/>
</dbReference>
<feature type="region of interest" description="Disordered" evidence="3">
    <location>
        <begin position="137"/>
        <end position="338"/>
    </location>
</feature>
<accession>A0A9Q0F905</accession>
<dbReference type="EMBL" id="JAKUCV010006477">
    <property type="protein sequence ID" value="KAJ4827164.1"/>
    <property type="molecule type" value="Genomic_DNA"/>
</dbReference>
<dbReference type="InterPro" id="IPR001005">
    <property type="entry name" value="SANT/Myb"/>
</dbReference>
<feature type="compositionally biased region" description="Basic residues" evidence="3">
    <location>
        <begin position="1"/>
        <end position="23"/>
    </location>
</feature>
<feature type="compositionally biased region" description="Acidic residues" evidence="3">
    <location>
        <begin position="625"/>
        <end position="645"/>
    </location>
</feature>
<proteinExistence type="predicted"/>
<feature type="region of interest" description="Disordered" evidence="3">
    <location>
        <begin position="1"/>
        <end position="34"/>
    </location>
</feature>
<dbReference type="InterPro" id="IPR001487">
    <property type="entry name" value="Bromodomain"/>
</dbReference>
<feature type="compositionally biased region" description="Basic and acidic residues" evidence="3">
    <location>
        <begin position="646"/>
        <end position="671"/>
    </location>
</feature>
<keyword evidence="6" id="KW-1185">Reference proteome</keyword>
<name>A0A9Q0F905_9ROSI</name>
<evidence type="ECO:0000256" key="3">
    <source>
        <dbReference type="SAM" id="MobiDB-lite"/>
    </source>
</evidence>
<feature type="compositionally biased region" description="Basic and acidic residues" evidence="3">
    <location>
        <begin position="137"/>
        <end position="153"/>
    </location>
</feature>
<feature type="compositionally biased region" description="Basic and acidic residues" evidence="3">
    <location>
        <begin position="516"/>
        <end position="530"/>
    </location>
</feature>
<comment type="caution">
    <text evidence="5">The sequence shown here is derived from an EMBL/GenBank/DDBJ whole genome shotgun (WGS) entry which is preliminary data.</text>
</comment>
<dbReference type="InterPro" id="IPR036427">
    <property type="entry name" value="Bromodomain-like_sf"/>
</dbReference>
<dbReference type="PANTHER" id="PTHR37888:SF8">
    <property type="entry name" value="HISTONE-LYSINE N-METHYLTRANSFERASE, H3 LYSINE-79 SPECIFIC-LIKE"/>
    <property type="match status" value="1"/>
</dbReference>
<evidence type="ECO:0000259" key="4">
    <source>
        <dbReference type="PROSITE" id="PS50014"/>
    </source>
</evidence>
<feature type="compositionally biased region" description="Basic and acidic residues" evidence="3">
    <location>
        <begin position="587"/>
        <end position="603"/>
    </location>
</feature>
<dbReference type="Pfam" id="PF00439">
    <property type="entry name" value="Bromodomain"/>
    <property type="match status" value="1"/>
</dbReference>
<feature type="region of interest" description="Disordered" evidence="3">
    <location>
        <begin position="500"/>
        <end position="733"/>
    </location>
</feature>
<dbReference type="CDD" id="cd04369">
    <property type="entry name" value="Bromodomain"/>
    <property type="match status" value="1"/>
</dbReference>
<feature type="compositionally biased region" description="Basic and acidic residues" evidence="3">
    <location>
        <begin position="217"/>
        <end position="242"/>
    </location>
</feature>
<evidence type="ECO:0000313" key="5">
    <source>
        <dbReference type="EMBL" id="KAJ4827164.1"/>
    </source>
</evidence>
<dbReference type="SUPFAM" id="SSF47370">
    <property type="entry name" value="Bromodomain"/>
    <property type="match status" value="1"/>
</dbReference>
<dbReference type="Gene3D" id="1.20.920.10">
    <property type="entry name" value="Bromodomain-like"/>
    <property type="match status" value="1"/>
</dbReference>
<protein>
    <recommendedName>
        <fullName evidence="4">Bromo domain-containing protein</fullName>
    </recommendedName>
</protein>
<dbReference type="PANTHER" id="PTHR37888">
    <property type="entry name" value="DNA-BINDING BROMODOMAIN-CONTAINING PROTEIN"/>
    <property type="match status" value="1"/>
</dbReference>
<keyword evidence="1 2" id="KW-0103">Bromodomain</keyword>
<feature type="domain" description="Bromo" evidence="4">
    <location>
        <begin position="402"/>
        <end position="453"/>
    </location>
</feature>
<evidence type="ECO:0000256" key="1">
    <source>
        <dbReference type="ARBA" id="ARBA00023117"/>
    </source>
</evidence>
<evidence type="ECO:0000313" key="6">
    <source>
        <dbReference type="Proteomes" id="UP001141552"/>
    </source>
</evidence>
<feature type="compositionally biased region" description="Polar residues" evidence="3">
    <location>
        <begin position="561"/>
        <end position="573"/>
    </location>
</feature>
<gene>
    <name evidence="5" type="ORF">Tsubulata_025819</name>
</gene>
<evidence type="ECO:0000256" key="2">
    <source>
        <dbReference type="PROSITE-ProRule" id="PRU00035"/>
    </source>
</evidence>
<dbReference type="OrthoDB" id="1742084at2759"/>
<dbReference type="Proteomes" id="UP001141552">
    <property type="component" value="Unassembled WGS sequence"/>
</dbReference>
<dbReference type="AlphaFoldDB" id="A0A9Q0F905"/>